<name>A0A6L6WD21_9RHOB</name>
<dbReference type="EMBL" id="WQLV01000002">
    <property type="protein sequence ID" value="MVO15151.1"/>
    <property type="molecule type" value="Genomic_DNA"/>
</dbReference>
<sequence length="145" mass="16509">MTELSKSKPETQSARPALYEVNKRDFYIALFGAPMLTALLFFWVLLIPVFAVLFGGVPWLIFGGPALWSSLRKHGPGLRLLRSAFVANLVGTPLVVAIYVLFDARPDRFLKELIESMFVVAFGCIFSLIWATAFWWIFHLLTKRR</sequence>
<dbReference type="RefSeq" id="WP_157021447.1">
    <property type="nucleotide sequence ID" value="NZ_WQLV01000002.1"/>
</dbReference>
<keyword evidence="1" id="KW-1133">Transmembrane helix</keyword>
<reference evidence="2 3" key="1">
    <citation type="submission" date="2019-12" db="EMBL/GenBank/DDBJ databases">
        <authorList>
            <person name="Zhang Y.-J."/>
        </authorList>
    </citation>
    <scope>NUCLEOTIDE SEQUENCE [LARGE SCALE GENOMIC DNA]</scope>
    <source>
        <strain evidence="2 3">CY05</strain>
    </source>
</reference>
<protein>
    <submittedName>
        <fullName evidence="2">Uncharacterized protein</fullName>
    </submittedName>
</protein>
<organism evidence="2 3">
    <name type="scientific">Parasedimentitalea huanghaiensis</name>
    <dbReference type="NCBI Taxonomy" id="2682100"/>
    <lineage>
        <taxon>Bacteria</taxon>
        <taxon>Pseudomonadati</taxon>
        <taxon>Pseudomonadota</taxon>
        <taxon>Alphaproteobacteria</taxon>
        <taxon>Rhodobacterales</taxon>
        <taxon>Paracoccaceae</taxon>
        <taxon>Parasedimentitalea</taxon>
    </lineage>
</organism>
<feature type="transmembrane region" description="Helical" evidence="1">
    <location>
        <begin position="50"/>
        <end position="68"/>
    </location>
</feature>
<evidence type="ECO:0000256" key="1">
    <source>
        <dbReference type="SAM" id="Phobius"/>
    </source>
</evidence>
<comment type="caution">
    <text evidence="2">The sequence shown here is derived from an EMBL/GenBank/DDBJ whole genome shotgun (WGS) entry which is preliminary data.</text>
</comment>
<gene>
    <name evidence="2" type="ORF">GO984_04935</name>
</gene>
<proteinExistence type="predicted"/>
<keyword evidence="3" id="KW-1185">Reference proteome</keyword>
<evidence type="ECO:0000313" key="3">
    <source>
        <dbReference type="Proteomes" id="UP000478892"/>
    </source>
</evidence>
<keyword evidence="1" id="KW-0472">Membrane</keyword>
<keyword evidence="1" id="KW-0812">Transmembrane</keyword>
<evidence type="ECO:0000313" key="2">
    <source>
        <dbReference type="EMBL" id="MVO15151.1"/>
    </source>
</evidence>
<feature type="transmembrane region" description="Helical" evidence="1">
    <location>
        <begin position="114"/>
        <end position="138"/>
    </location>
</feature>
<feature type="transmembrane region" description="Helical" evidence="1">
    <location>
        <begin position="80"/>
        <end position="102"/>
    </location>
</feature>
<accession>A0A6L6WD21</accession>
<feature type="transmembrane region" description="Helical" evidence="1">
    <location>
        <begin position="26"/>
        <end position="44"/>
    </location>
</feature>
<dbReference type="Proteomes" id="UP000478892">
    <property type="component" value="Unassembled WGS sequence"/>
</dbReference>
<dbReference type="AlphaFoldDB" id="A0A6L6WD21"/>